<dbReference type="AlphaFoldDB" id="A0AAD3D2M8"/>
<evidence type="ECO:0000313" key="2">
    <source>
        <dbReference type="Proteomes" id="UP001054902"/>
    </source>
</evidence>
<name>A0AAD3D2M8_9STRA</name>
<sequence>MSGSAKANETTVDEGVKVELLKSDYKFIFPTSIYPGEMEGMRKACAILLNAHSEVNIMPVKEIVEVAANIQDLDGWQHYWYNCKVVQQNCEIKKKRVEFFEVQLQIRSSWKLSSMLANNQIKGALDKAGIKIFATIFVANKPRSFIGSFIGPIATMSNRNEVEKAIEYAFQEDGTMVEPEFELVRKKETVFDISTKEMFVSEVWGVNLQKEYVKEAFTAIQKLSELG</sequence>
<dbReference type="EMBL" id="BLLK01000048">
    <property type="protein sequence ID" value="GFH55420.1"/>
    <property type="molecule type" value="Genomic_DNA"/>
</dbReference>
<evidence type="ECO:0000313" key="1">
    <source>
        <dbReference type="EMBL" id="GFH55420.1"/>
    </source>
</evidence>
<protein>
    <submittedName>
        <fullName evidence="1">Uncharacterized protein</fullName>
    </submittedName>
</protein>
<accession>A0AAD3D2M8</accession>
<proteinExistence type="predicted"/>
<reference evidence="1 2" key="1">
    <citation type="journal article" date="2021" name="Sci. Rep.">
        <title>The genome of the diatom Chaetoceros tenuissimus carries an ancient integrated fragment of an extant virus.</title>
        <authorList>
            <person name="Hongo Y."/>
            <person name="Kimura K."/>
            <person name="Takaki Y."/>
            <person name="Yoshida Y."/>
            <person name="Baba S."/>
            <person name="Kobayashi G."/>
            <person name="Nagasaki K."/>
            <person name="Hano T."/>
            <person name="Tomaru Y."/>
        </authorList>
    </citation>
    <scope>NUCLEOTIDE SEQUENCE [LARGE SCALE GENOMIC DNA]</scope>
    <source>
        <strain evidence="1 2">NIES-3715</strain>
    </source>
</reference>
<organism evidence="1 2">
    <name type="scientific">Chaetoceros tenuissimus</name>
    <dbReference type="NCBI Taxonomy" id="426638"/>
    <lineage>
        <taxon>Eukaryota</taxon>
        <taxon>Sar</taxon>
        <taxon>Stramenopiles</taxon>
        <taxon>Ochrophyta</taxon>
        <taxon>Bacillariophyta</taxon>
        <taxon>Coscinodiscophyceae</taxon>
        <taxon>Chaetocerotophycidae</taxon>
        <taxon>Chaetocerotales</taxon>
        <taxon>Chaetocerotaceae</taxon>
        <taxon>Chaetoceros</taxon>
    </lineage>
</organism>
<dbReference type="Proteomes" id="UP001054902">
    <property type="component" value="Unassembled WGS sequence"/>
</dbReference>
<gene>
    <name evidence="1" type="ORF">CTEN210_11896</name>
</gene>
<comment type="caution">
    <text evidence="1">The sequence shown here is derived from an EMBL/GenBank/DDBJ whole genome shotgun (WGS) entry which is preliminary data.</text>
</comment>
<keyword evidence="2" id="KW-1185">Reference proteome</keyword>